<dbReference type="AlphaFoldDB" id="A0A520S422"/>
<dbReference type="Gene3D" id="3.20.10.10">
    <property type="entry name" value="D-amino Acid Aminotransferase, subunit A, domain 2"/>
    <property type="match status" value="1"/>
</dbReference>
<protein>
    <submittedName>
        <fullName evidence="2">Aminodeoxychorismate synthase component I</fullName>
        <ecNumber evidence="2">2.6.1.85</ecNumber>
    </submittedName>
</protein>
<dbReference type="InterPro" id="IPR036038">
    <property type="entry name" value="Aminotransferase-like"/>
</dbReference>
<dbReference type="GO" id="GO:0046820">
    <property type="term" value="F:4-amino-4-deoxychorismate synthase activity"/>
    <property type="evidence" value="ECO:0007669"/>
    <property type="project" value="UniProtKB-EC"/>
</dbReference>
<gene>
    <name evidence="2" type="primary">pabB</name>
    <name evidence="2" type="ORF">EVA68_02045</name>
</gene>
<evidence type="ECO:0000313" key="3">
    <source>
        <dbReference type="Proteomes" id="UP000316199"/>
    </source>
</evidence>
<keyword evidence="2" id="KW-0032">Aminotransferase</keyword>
<dbReference type="NCBIfam" id="TIGR00553">
    <property type="entry name" value="pabB"/>
    <property type="match status" value="1"/>
</dbReference>
<evidence type="ECO:0000259" key="1">
    <source>
        <dbReference type="Pfam" id="PF00425"/>
    </source>
</evidence>
<dbReference type="InterPro" id="IPR043132">
    <property type="entry name" value="BCAT-like_C"/>
</dbReference>
<evidence type="ECO:0000313" key="2">
    <source>
        <dbReference type="EMBL" id="RZO77211.1"/>
    </source>
</evidence>
<dbReference type="Proteomes" id="UP000316199">
    <property type="component" value="Unassembled WGS sequence"/>
</dbReference>
<dbReference type="InterPro" id="IPR015890">
    <property type="entry name" value="Chorismate_C"/>
</dbReference>
<dbReference type="Gene3D" id="3.60.120.10">
    <property type="entry name" value="Anthranilate synthase"/>
    <property type="match status" value="1"/>
</dbReference>
<dbReference type="PANTHER" id="PTHR11236">
    <property type="entry name" value="AMINOBENZOATE/ANTHRANILATE SYNTHASE"/>
    <property type="match status" value="1"/>
</dbReference>
<dbReference type="PRINTS" id="PR00095">
    <property type="entry name" value="ANTSNTHASEI"/>
</dbReference>
<dbReference type="EMBL" id="SHAG01000004">
    <property type="protein sequence ID" value="RZO77211.1"/>
    <property type="molecule type" value="Genomic_DNA"/>
</dbReference>
<dbReference type="GO" id="GO:0009396">
    <property type="term" value="P:folic acid-containing compound biosynthetic process"/>
    <property type="evidence" value="ECO:0007669"/>
    <property type="project" value="InterPro"/>
</dbReference>
<dbReference type="InterPro" id="IPR005801">
    <property type="entry name" value="ADC_synthase"/>
</dbReference>
<dbReference type="PANTHER" id="PTHR11236:SF50">
    <property type="entry name" value="AMINODEOXYCHORISMATE SYNTHASE COMPONENT 1"/>
    <property type="match status" value="1"/>
</dbReference>
<dbReference type="Pfam" id="PF01063">
    <property type="entry name" value="Aminotran_4"/>
    <property type="match status" value="1"/>
</dbReference>
<dbReference type="SUPFAM" id="SSF56322">
    <property type="entry name" value="ADC synthase"/>
    <property type="match status" value="1"/>
</dbReference>
<sequence length="580" mass="65145">MQTHDSGELGFATIRQGSNWLCFSKPKKVLSTCSYKDIIPILDQIEKLVADGQYAVGFMAYEAARAFDKAFRTHDASDEFPLIWFGIYTEMDISSDLPAHLNKDLSIGEWSSSISADNYRNSVQRIKLEIESGNVYQANYSFRQRAAYTGDPYAAFASFTNNHSTPYAAFINAGLFSIASLSPELFFSLDGSHITCRPMKGTAARGRTVSEDNKQIERLLASPKDRAENLMIVDMIRNDLGRIAIPGSVDVDKLFTLETYETLFQMTTNVTANTESSFCEIFNALFPSASITGAPKVQTMKLIHELEPDPRDIYTGSIGYFAPNRQAQFNVAIRTLMINSDKETLTYGTGSGIVWDSQADEEYAECQTKTKIVSEATKSFNLLETIRWSPSDGFALLDYHLARLENSAMYFLYQFNGKTIRQELESFATTLGTSPTLVRLQLSKGGLINIEAKKIIDKEVYRLTLATNPVDPKEVFLYHKTTRRQIYDNYLRANPGFDDVILFNTEGEVTESCIANIVVVKNGIHFTPPIRCGLLGGTYRQWLLDEGKLKERVITLDSLKTYDDLYLVNSVRGRLNVSLK</sequence>
<organism evidence="2 3">
    <name type="scientific">OM182 bacterium</name>
    <dbReference type="NCBI Taxonomy" id="2510334"/>
    <lineage>
        <taxon>Bacteria</taxon>
        <taxon>Pseudomonadati</taxon>
        <taxon>Pseudomonadota</taxon>
        <taxon>Gammaproteobacteria</taxon>
        <taxon>OMG group</taxon>
        <taxon>OM182 clade</taxon>
    </lineage>
</organism>
<dbReference type="SUPFAM" id="SSF56752">
    <property type="entry name" value="D-aminoacid aminotransferase-like PLP-dependent enzymes"/>
    <property type="match status" value="1"/>
</dbReference>
<comment type="caution">
    <text evidence="2">The sequence shown here is derived from an EMBL/GenBank/DDBJ whole genome shotgun (WGS) entry which is preliminary data.</text>
</comment>
<accession>A0A520S422</accession>
<dbReference type="Gene3D" id="3.30.470.10">
    <property type="match status" value="1"/>
</dbReference>
<reference evidence="2 3" key="1">
    <citation type="submission" date="2019-02" db="EMBL/GenBank/DDBJ databases">
        <title>Prokaryotic population dynamics and viral predation in marine succession experiment using metagenomics: the confinement effect.</title>
        <authorList>
            <person name="Haro-Moreno J.M."/>
            <person name="Rodriguez-Valera F."/>
            <person name="Lopez-Perez M."/>
        </authorList>
    </citation>
    <scope>NUCLEOTIDE SEQUENCE [LARGE SCALE GENOMIC DNA]</scope>
    <source>
        <strain evidence="2">MED-G157</strain>
    </source>
</reference>
<dbReference type="InterPro" id="IPR043131">
    <property type="entry name" value="BCAT-like_N"/>
</dbReference>
<dbReference type="InterPro" id="IPR019999">
    <property type="entry name" value="Anth_synth_I-like"/>
</dbReference>
<feature type="domain" description="Chorismate-utilising enzyme C-terminal" evidence="1">
    <location>
        <begin position="116"/>
        <end position="369"/>
    </location>
</feature>
<dbReference type="GO" id="GO:0000162">
    <property type="term" value="P:L-tryptophan biosynthetic process"/>
    <property type="evidence" value="ECO:0007669"/>
    <property type="project" value="TreeGrafter"/>
</dbReference>
<dbReference type="EC" id="2.6.1.85" evidence="2"/>
<dbReference type="InterPro" id="IPR001544">
    <property type="entry name" value="Aminotrans_IV"/>
</dbReference>
<dbReference type="Pfam" id="PF00425">
    <property type="entry name" value="Chorismate_bind"/>
    <property type="match status" value="1"/>
</dbReference>
<proteinExistence type="predicted"/>
<keyword evidence="2" id="KW-0808">Transferase</keyword>
<dbReference type="InterPro" id="IPR005802">
    <property type="entry name" value="ADC_synth_comp_1"/>
</dbReference>
<name>A0A520S422_9GAMM</name>